<dbReference type="InterPro" id="IPR021317">
    <property type="entry name" value="DUF2917"/>
</dbReference>
<dbReference type="Pfam" id="PF11142">
    <property type="entry name" value="DUF2917"/>
    <property type="match status" value="1"/>
</dbReference>
<dbReference type="KEGG" id="buo:BRPE64_ACDS14250"/>
<dbReference type="EMBL" id="AP013058">
    <property type="protein sequence ID" value="BAN23179.1"/>
    <property type="molecule type" value="Genomic_DNA"/>
</dbReference>
<sequence length="136" mass="15553">MESKMEEVSQVFGRRGVGHGVASGRLGSWGARVVVFIDVQPHQIVSWTLTRDAELRIADTSTTSVWLTRHQDPYDYWLKPGDVVRLSRGERVWLSSESDRAIEMSLTSYPDGRRGVIGRWLARYWPRFARPHANAL</sequence>
<dbReference type="HOGENOM" id="CLU_1871502_0_0_4"/>
<dbReference type="AlphaFoldDB" id="R4WGW8"/>
<name>R4WGW8_9BURK</name>
<dbReference type="Proteomes" id="UP000013966">
    <property type="component" value="Chromosome 1"/>
</dbReference>
<protein>
    <recommendedName>
        <fullName evidence="3">DUF2917 domain-containing protein</fullName>
    </recommendedName>
</protein>
<proteinExistence type="predicted"/>
<gene>
    <name evidence="1" type="ORF">BRPE64_ACDS14250</name>
</gene>
<reference evidence="1 2" key="2">
    <citation type="journal article" date="2018" name="Int. J. Syst. Evol. Microbiol.">
        <title>Burkholderia insecticola sp. nov., a gut symbiotic bacterium of the bean bug Riptortus pedestris.</title>
        <authorList>
            <person name="Takeshita K."/>
            <person name="Tamaki H."/>
            <person name="Ohbayashi T."/>
            <person name="Meng X.-Y."/>
            <person name="Sone T."/>
            <person name="Mitani Y."/>
            <person name="Peeters C."/>
            <person name="Kikuchi Y."/>
            <person name="Vandamme P."/>
        </authorList>
    </citation>
    <scope>NUCLEOTIDE SEQUENCE [LARGE SCALE GENOMIC DNA]</scope>
    <source>
        <strain evidence="1">RPE64</strain>
    </source>
</reference>
<evidence type="ECO:0000313" key="1">
    <source>
        <dbReference type="EMBL" id="BAN23179.1"/>
    </source>
</evidence>
<evidence type="ECO:0000313" key="2">
    <source>
        <dbReference type="Proteomes" id="UP000013966"/>
    </source>
</evidence>
<organism evidence="1 2">
    <name type="scientific">Caballeronia insecticola</name>
    <dbReference type="NCBI Taxonomy" id="758793"/>
    <lineage>
        <taxon>Bacteria</taxon>
        <taxon>Pseudomonadati</taxon>
        <taxon>Pseudomonadota</taxon>
        <taxon>Betaproteobacteria</taxon>
        <taxon>Burkholderiales</taxon>
        <taxon>Burkholderiaceae</taxon>
        <taxon>Caballeronia</taxon>
    </lineage>
</organism>
<reference evidence="1 2" key="1">
    <citation type="journal article" date="2013" name="Genome Announc.">
        <title>Complete Genome Sequence of Burkholderia sp. Strain RPE64, Bacterial Symbiont of the Bean Bug Riptortus pedestris.</title>
        <authorList>
            <person name="Shibata T.F."/>
            <person name="Maeda T."/>
            <person name="Nikoh N."/>
            <person name="Yamaguchi K."/>
            <person name="Oshima K."/>
            <person name="Hattori M."/>
            <person name="Nishiyama T."/>
            <person name="Hasebe M."/>
            <person name="Fukatsu T."/>
            <person name="Kikuchi Y."/>
            <person name="Shigenobu S."/>
        </authorList>
    </citation>
    <scope>NUCLEOTIDE SEQUENCE [LARGE SCALE GENOMIC DNA]</scope>
</reference>
<dbReference type="PATRIC" id="fig|758793.3.peg.1429"/>
<keyword evidence="2" id="KW-1185">Reference proteome</keyword>
<evidence type="ECO:0008006" key="3">
    <source>
        <dbReference type="Google" id="ProtNLM"/>
    </source>
</evidence>
<accession>R4WGW8</accession>